<feature type="compositionally biased region" description="Low complexity" evidence="1">
    <location>
        <begin position="63"/>
        <end position="76"/>
    </location>
</feature>
<name>A0A3N4KBW8_9PEZI</name>
<feature type="compositionally biased region" description="Polar residues" evidence="1">
    <location>
        <begin position="136"/>
        <end position="148"/>
    </location>
</feature>
<feature type="compositionally biased region" description="Pro residues" evidence="1">
    <location>
        <begin position="157"/>
        <end position="180"/>
    </location>
</feature>
<feature type="compositionally biased region" description="Low complexity" evidence="1">
    <location>
        <begin position="786"/>
        <end position="800"/>
    </location>
</feature>
<dbReference type="InParanoid" id="A0A3N4KBW8"/>
<feature type="region of interest" description="Disordered" evidence="1">
    <location>
        <begin position="39"/>
        <end position="215"/>
    </location>
</feature>
<protein>
    <submittedName>
        <fullName evidence="3">Uncharacterized protein</fullName>
    </submittedName>
</protein>
<feature type="compositionally biased region" description="Low complexity" evidence="1">
    <location>
        <begin position="573"/>
        <end position="584"/>
    </location>
</feature>
<gene>
    <name evidence="3" type="ORF">P167DRAFT_539621</name>
</gene>
<feature type="compositionally biased region" description="Low complexity" evidence="1">
    <location>
        <begin position="437"/>
        <end position="450"/>
    </location>
</feature>
<feature type="compositionally biased region" description="Polar residues" evidence="1">
    <location>
        <begin position="589"/>
        <end position="603"/>
    </location>
</feature>
<feature type="compositionally biased region" description="Polar residues" evidence="1">
    <location>
        <begin position="613"/>
        <end position="634"/>
    </location>
</feature>
<reference evidence="3 4" key="1">
    <citation type="journal article" date="2018" name="Nat. Ecol. Evol.">
        <title>Pezizomycetes genomes reveal the molecular basis of ectomycorrhizal truffle lifestyle.</title>
        <authorList>
            <person name="Murat C."/>
            <person name="Payen T."/>
            <person name="Noel B."/>
            <person name="Kuo A."/>
            <person name="Morin E."/>
            <person name="Chen J."/>
            <person name="Kohler A."/>
            <person name="Krizsan K."/>
            <person name="Balestrini R."/>
            <person name="Da Silva C."/>
            <person name="Montanini B."/>
            <person name="Hainaut M."/>
            <person name="Levati E."/>
            <person name="Barry K.W."/>
            <person name="Belfiori B."/>
            <person name="Cichocki N."/>
            <person name="Clum A."/>
            <person name="Dockter R.B."/>
            <person name="Fauchery L."/>
            <person name="Guy J."/>
            <person name="Iotti M."/>
            <person name="Le Tacon F."/>
            <person name="Lindquist E.A."/>
            <person name="Lipzen A."/>
            <person name="Malagnac F."/>
            <person name="Mello A."/>
            <person name="Molinier V."/>
            <person name="Miyauchi S."/>
            <person name="Poulain J."/>
            <person name="Riccioni C."/>
            <person name="Rubini A."/>
            <person name="Sitrit Y."/>
            <person name="Splivallo R."/>
            <person name="Traeger S."/>
            <person name="Wang M."/>
            <person name="Zifcakova L."/>
            <person name="Wipf D."/>
            <person name="Zambonelli A."/>
            <person name="Paolocci F."/>
            <person name="Nowrousian M."/>
            <person name="Ottonello S."/>
            <person name="Baldrian P."/>
            <person name="Spatafora J.W."/>
            <person name="Henrissat B."/>
            <person name="Nagy L.G."/>
            <person name="Aury J.M."/>
            <person name="Wincker P."/>
            <person name="Grigoriev I.V."/>
            <person name="Bonfante P."/>
            <person name="Martin F.M."/>
        </authorList>
    </citation>
    <scope>NUCLEOTIDE SEQUENCE [LARGE SCALE GENOMIC DNA]</scope>
    <source>
        <strain evidence="3 4">CCBAS932</strain>
    </source>
</reference>
<feature type="region of interest" description="Disordered" evidence="1">
    <location>
        <begin position="416"/>
        <end position="509"/>
    </location>
</feature>
<accession>A0A3N4KBW8</accession>
<feature type="compositionally biased region" description="Low complexity" evidence="1">
    <location>
        <begin position="203"/>
        <end position="215"/>
    </location>
</feature>
<dbReference type="Proteomes" id="UP000277580">
    <property type="component" value="Unassembled WGS sequence"/>
</dbReference>
<evidence type="ECO:0000313" key="4">
    <source>
        <dbReference type="Proteomes" id="UP000277580"/>
    </source>
</evidence>
<evidence type="ECO:0000256" key="1">
    <source>
        <dbReference type="SAM" id="MobiDB-lite"/>
    </source>
</evidence>
<dbReference type="OrthoDB" id="5396806at2759"/>
<proteinExistence type="predicted"/>
<organism evidence="3 4">
    <name type="scientific">Morchella conica CCBAS932</name>
    <dbReference type="NCBI Taxonomy" id="1392247"/>
    <lineage>
        <taxon>Eukaryota</taxon>
        <taxon>Fungi</taxon>
        <taxon>Dikarya</taxon>
        <taxon>Ascomycota</taxon>
        <taxon>Pezizomycotina</taxon>
        <taxon>Pezizomycetes</taxon>
        <taxon>Pezizales</taxon>
        <taxon>Morchellaceae</taxon>
        <taxon>Morchella</taxon>
    </lineage>
</organism>
<dbReference type="AlphaFoldDB" id="A0A3N4KBW8"/>
<feature type="compositionally biased region" description="Polar residues" evidence="1">
    <location>
        <begin position="500"/>
        <end position="509"/>
    </location>
</feature>
<keyword evidence="4" id="KW-1185">Reference proteome</keyword>
<feature type="compositionally biased region" description="Acidic residues" evidence="1">
    <location>
        <begin position="423"/>
        <end position="432"/>
    </location>
</feature>
<feature type="signal peptide" evidence="2">
    <location>
        <begin position="1"/>
        <end position="19"/>
    </location>
</feature>
<feature type="region of interest" description="Disordered" evidence="1">
    <location>
        <begin position="747"/>
        <end position="892"/>
    </location>
</feature>
<dbReference type="STRING" id="1392247.A0A3N4KBW8"/>
<feature type="chain" id="PRO_5017970924" evidence="2">
    <location>
        <begin position="20"/>
        <end position="943"/>
    </location>
</feature>
<feature type="compositionally biased region" description="Polar residues" evidence="1">
    <location>
        <begin position="649"/>
        <end position="678"/>
    </location>
</feature>
<sequence>MSTIFLLLCGSCCVTLCSSLAKIYIYACSGQAPQWEVQKGHKARPGPKPKVYDRASTGAATDSGRGPRVSRGSSEAGRGRGRVTGPETRNHSSRARPGPPPPNGVAQPKDLSEEPAVRETVLITEAESAGEKKKLNSSVTSPPTTTKGATWASLFEPAPPTPAPVPKRTPKPVSLPPAPTSAPETKAPEPKVSESNVEEEPTTEPLAEPSAPQVEVTVITPVAEPEPEPEVKPEAPSVVPAVPPIPVTLVTPAVPVAPAVPATPAASESPTAPTAPVASTASASTASAAPVAPAAPAAPETPVVPETLGVIETVSSPQPQQPLTEVNLEKIEDVAPPAPTGTQASTIASPAPTPSAIGASIAPPPTQPVATTPRTAYAMAIPKNTPRSKFRTLTQQEPVIMPSPITHNAVEHPTLQFGSMGLGDEDGDEAEPVETVSQPAQPLQIAQPISALPPTGPAQAPVSQPPVTDALPTPRQAPGLPVHPQVAPQQPTSQPPLAPQSMTQQHQHLNQHMPNQYNRYEIPNTQQQPQTKPFDTFGPSAQQQPAPQPQNQPQQSQVQPPHSQPQTYTGYAHSQLQPHQQPSHIGVGVSTTPDQHQYNNYYDRTQPPGFGNLYNSTYMQQGQSQQDAGANQQRASSGLGGAGEALGQVPTSAPVSGQVQQPTSRYGAQTGDQSSGHGTPSPAITAAQQTSQPHQPGLAQYPGGMPSYGYQQHPYYSQFMHQSYYNHPNPFGKHQGMYGYPQAYMSPQYSDHSSSPAGLGGFGTPSTQGRESVGLGDYGRMNATASQQQQQQQSLPQHSSAGAYGNSNAIPNFLGSRGLPEQQQLGSGVGQQVTQQAQNDDSMKFGENKPPTGPSSTPSIQGQPGRPGSATSGANMGPQHGAQTPGSMYGTHLNHNLHQAQQSQYGVGQGQTATNQYSMYGYPHYGQSTQRHNNAGWGAGYGH</sequence>
<feature type="compositionally biased region" description="Polar residues" evidence="1">
    <location>
        <begin position="747"/>
        <end position="756"/>
    </location>
</feature>
<feature type="compositionally biased region" description="Low complexity" evidence="1">
    <location>
        <begin position="822"/>
        <end position="838"/>
    </location>
</feature>
<keyword evidence="2" id="KW-0732">Signal</keyword>
<evidence type="ECO:0000256" key="2">
    <source>
        <dbReference type="SAM" id="SignalP"/>
    </source>
</evidence>
<feature type="compositionally biased region" description="Low complexity" evidence="1">
    <location>
        <begin position="539"/>
        <end position="566"/>
    </location>
</feature>
<evidence type="ECO:0000313" key="3">
    <source>
        <dbReference type="EMBL" id="RPB08007.1"/>
    </source>
</evidence>
<feature type="region of interest" description="Disordered" evidence="1">
    <location>
        <begin position="526"/>
        <end position="705"/>
    </location>
</feature>
<dbReference type="EMBL" id="ML119170">
    <property type="protein sequence ID" value="RPB08007.1"/>
    <property type="molecule type" value="Genomic_DNA"/>
</dbReference>